<evidence type="ECO:0000259" key="1">
    <source>
        <dbReference type="PROSITE" id="PS50994"/>
    </source>
</evidence>
<dbReference type="SUPFAM" id="SSF53098">
    <property type="entry name" value="Ribonuclease H-like"/>
    <property type="match status" value="1"/>
</dbReference>
<protein>
    <submittedName>
        <fullName evidence="2">Integrase</fullName>
    </submittedName>
</protein>
<dbReference type="GO" id="GO:0015074">
    <property type="term" value="P:DNA integration"/>
    <property type="evidence" value="ECO:0007669"/>
    <property type="project" value="InterPro"/>
</dbReference>
<dbReference type="AlphaFoldDB" id="A0A151Y207"/>
<keyword evidence="3" id="KW-1185">Reference proteome</keyword>
<evidence type="ECO:0000313" key="2">
    <source>
        <dbReference type="EMBL" id="KYQ72071.1"/>
    </source>
</evidence>
<dbReference type="RefSeq" id="WP_067669038.1">
    <property type="nucleotide sequence ID" value="NZ_CBCSIK010000001.1"/>
</dbReference>
<dbReference type="InterPro" id="IPR012337">
    <property type="entry name" value="RNaseH-like_sf"/>
</dbReference>
<name>A0A151Y207_9GAMM</name>
<dbReference type="PANTHER" id="PTHR35004">
    <property type="entry name" value="TRANSPOSASE RV3428C-RELATED"/>
    <property type="match status" value="1"/>
</dbReference>
<dbReference type="Proteomes" id="UP000076276">
    <property type="component" value="Unassembled WGS sequence"/>
</dbReference>
<proteinExistence type="predicted"/>
<dbReference type="PANTHER" id="PTHR35004:SF7">
    <property type="entry name" value="INTEGRASE PROTEIN"/>
    <property type="match status" value="1"/>
</dbReference>
<feature type="domain" description="Integrase catalytic" evidence="1">
    <location>
        <begin position="140"/>
        <end position="336"/>
    </location>
</feature>
<dbReference type="InterPro" id="IPR036397">
    <property type="entry name" value="RNaseH_sf"/>
</dbReference>
<dbReference type="EMBL" id="LUAW01000020">
    <property type="protein sequence ID" value="KYQ72071.1"/>
    <property type="molecule type" value="Genomic_DNA"/>
</dbReference>
<reference evidence="2 3" key="1">
    <citation type="submission" date="2016-03" db="EMBL/GenBank/DDBJ databases">
        <title>Acinetobacter genomospecies 28 strain ANC 4149.</title>
        <authorList>
            <person name="Radolfova-Krizova L."/>
            <person name="Nemec A."/>
        </authorList>
    </citation>
    <scope>NUCLEOTIDE SEQUENCE [LARGE SCALE GENOMIC DNA]</scope>
    <source>
        <strain evidence="2 3">ANC 4149</strain>
    </source>
</reference>
<dbReference type="PROSITE" id="PS50994">
    <property type="entry name" value="INTEGRASE"/>
    <property type="match status" value="1"/>
</dbReference>
<dbReference type="OrthoDB" id="371334at2"/>
<accession>A0A151Y207</accession>
<organism evidence="2 3">
    <name type="scientific">Acinetobacter pragensis</name>
    <dbReference type="NCBI Taxonomy" id="1806892"/>
    <lineage>
        <taxon>Bacteria</taxon>
        <taxon>Pseudomonadati</taxon>
        <taxon>Pseudomonadota</taxon>
        <taxon>Gammaproteobacteria</taxon>
        <taxon>Moraxellales</taxon>
        <taxon>Moraxellaceae</taxon>
        <taxon>Acinetobacter</taxon>
    </lineage>
</organism>
<sequence length="581" mass="64872">MTTPNLAVQDYLREVASKLTNAGFGEKGSIVETACDHLKISKAQLYRDLETVGFKTERKQRSDKGKSVVTAEVAEQIGGMVHVATRANGKQTLPITTALSIMKAEGKAPNVSAATIARVMKNNMCHPKQLATPSAHAQQKSLHPNHCWQVDASICVLFYLPRGGMQVMDEKKFYKNKPANVKKIESDRVIRYVITDHFSGSIYVEYVYGSESAENLTEIFLNCVQKRSMQEPLHGVPFILYTDKGCANTSGLFKNLLERLDVTFIAHATGNSQAKGQVENAQNIVETQFEGRLRFIKIDSIQHLNQTAAQWRMMWNETQIHSRTKRSRNAVWQTITPAQLRIAPPLELCQELLSTSPVERTVDAKLQVSYAIKGYGSSDYDVRHIDGVYPKAKLKVVVNPYRAPSIDVITVDEHGNEVIYTCDPVQTDMFGFRPDAAVIGEEMKAMPQSAIDENRKRIIKKAYNADTLEQADKAIAKKHTAYEGQLNALADVQKIEVPSYIQRAGEQMSTAQQKRQVKPFNLIQAAKAIRGLVGFMWNGNEHMNALKAAYPNGEVPQEDIPVWVEQIQSGNSKPKLRVVGE</sequence>
<gene>
    <name evidence="2" type="ORF">AZH43_12725</name>
</gene>
<evidence type="ECO:0000313" key="3">
    <source>
        <dbReference type="Proteomes" id="UP000076276"/>
    </source>
</evidence>
<dbReference type="InterPro" id="IPR001584">
    <property type="entry name" value="Integrase_cat-core"/>
</dbReference>
<comment type="caution">
    <text evidence="2">The sequence shown here is derived from an EMBL/GenBank/DDBJ whole genome shotgun (WGS) entry which is preliminary data.</text>
</comment>
<dbReference type="GO" id="GO:0003676">
    <property type="term" value="F:nucleic acid binding"/>
    <property type="evidence" value="ECO:0007669"/>
    <property type="project" value="InterPro"/>
</dbReference>
<dbReference type="STRING" id="1806892.AZH43_12725"/>
<dbReference type="Gene3D" id="3.30.420.10">
    <property type="entry name" value="Ribonuclease H-like superfamily/Ribonuclease H"/>
    <property type="match status" value="1"/>
</dbReference>